<dbReference type="AlphaFoldDB" id="A0A0C1ZBJ3"/>
<organism evidence="1 2">
    <name type="scientific">Enhygromyxa salina</name>
    <dbReference type="NCBI Taxonomy" id="215803"/>
    <lineage>
        <taxon>Bacteria</taxon>
        <taxon>Pseudomonadati</taxon>
        <taxon>Myxococcota</taxon>
        <taxon>Polyangia</taxon>
        <taxon>Nannocystales</taxon>
        <taxon>Nannocystaceae</taxon>
        <taxon>Enhygromyxa</taxon>
    </lineage>
</organism>
<evidence type="ECO:0000313" key="2">
    <source>
        <dbReference type="Proteomes" id="UP000031599"/>
    </source>
</evidence>
<proteinExistence type="predicted"/>
<name>A0A0C1ZBJ3_9BACT</name>
<gene>
    <name evidence="1" type="ORF">DB30_06121</name>
</gene>
<protein>
    <submittedName>
        <fullName evidence="1">Uncharacterized protein</fullName>
    </submittedName>
</protein>
<sequence length="55" mass="5794">MIAWLLRAHPELCAVAADAFERGTQTMAQGLTDPLPIQPGLKAFPLSGARDTSGT</sequence>
<dbReference type="Proteomes" id="UP000031599">
    <property type="component" value="Unassembled WGS sequence"/>
</dbReference>
<evidence type="ECO:0000313" key="1">
    <source>
        <dbReference type="EMBL" id="KIG15089.1"/>
    </source>
</evidence>
<accession>A0A0C1ZBJ3</accession>
<reference evidence="1 2" key="1">
    <citation type="submission" date="2014-12" db="EMBL/GenBank/DDBJ databases">
        <title>Genome assembly of Enhygromyxa salina DSM 15201.</title>
        <authorList>
            <person name="Sharma G."/>
            <person name="Subramanian S."/>
        </authorList>
    </citation>
    <scope>NUCLEOTIDE SEQUENCE [LARGE SCALE GENOMIC DNA]</scope>
    <source>
        <strain evidence="1 2">DSM 15201</strain>
    </source>
</reference>
<dbReference type="EMBL" id="JMCC02000061">
    <property type="protein sequence ID" value="KIG15089.1"/>
    <property type="molecule type" value="Genomic_DNA"/>
</dbReference>
<comment type="caution">
    <text evidence="1">The sequence shown here is derived from an EMBL/GenBank/DDBJ whole genome shotgun (WGS) entry which is preliminary data.</text>
</comment>